<dbReference type="Gene3D" id="1.10.150.240">
    <property type="entry name" value="Putative phosphatase, domain 2"/>
    <property type="match status" value="1"/>
</dbReference>
<dbReference type="GO" id="GO:0008967">
    <property type="term" value="F:phosphoglycolate phosphatase activity"/>
    <property type="evidence" value="ECO:0007669"/>
    <property type="project" value="TreeGrafter"/>
</dbReference>
<dbReference type="Proteomes" id="UP000280696">
    <property type="component" value="Unassembled WGS sequence"/>
</dbReference>
<evidence type="ECO:0000313" key="1">
    <source>
        <dbReference type="EMBL" id="RKI92928.1"/>
    </source>
</evidence>
<dbReference type="SFLD" id="SFLDG01129">
    <property type="entry name" value="C1.5:_HAD__Beta-PGM__Phosphata"/>
    <property type="match status" value="1"/>
</dbReference>
<keyword evidence="2" id="KW-1185">Reference proteome</keyword>
<gene>
    <name evidence="1" type="ORF">D7V94_05925</name>
</gene>
<dbReference type="PRINTS" id="PR00413">
    <property type="entry name" value="HADHALOGNASE"/>
</dbReference>
<dbReference type="OrthoDB" id="9807630at2"/>
<dbReference type="Pfam" id="PF13419">
    <property type="entry name" value="HAD_2"/>
    <property type="match status" value="1"/>
</dbReference>
<comment type="caution">
    <text evidence="1">The sequence shown here is derived from an EMBL/GenBank/DDBJ whole genome shotgun (WGS) entry which is preliminary data.</text>
</comment>
<name>A0A3A9ANM8_9FIRM</name>
<keyword evidence="1" id="KW-0378">Hydrolase</keyword>
<dbReference type="InterPro" id="IPR023214">
    <property type="entry name" value="HAD_sf"/>
</dbReference>
<protein>
    <submittedName>
        <fullName evidence="1">HAD family hydrolase</fullName>
    </submittedName>
</protein>
<dbReference type="PROSITE" id="PS01228">
    <property type="entry name" value="COF_1"/>
    <property type="match status" value="1"/>
</dbReference>
<organism evidence="1 2">
    <name type="scientific">Parablautia intestinalis</name>
    <dbReference type="NCBI Taxonomy" id="2320100"/>
    <lineage>
        <taxon>Bacteria</taxon>
        <taxon>Bacillati</taxon>
        <taxon>Bacillota</taxon>
        <taxon>Clostridia</taxon>
        <taxon>Lachnospirales</taxon>
        <taxon>Lachnospiraceae</taxon>
        <taxon>Parablautia</taxon>
    </lineage>
</organism>
<dbReference type="InterPro" id="IPR036412">
    <property type="entry name" value="HAD-like_sf"/>
</dbReference>
<dbReference type="InterPro" id="IPR041492">
    <property type="entry name" value="HAD_2"/>
</dbReference>
<reference evidence="1 2" key="1">
    <citation type="submission" date="2018-09" db="EMBL/GenBank/DDBJ databases">
        <title>Murine metabolic-syndrome-specific gut microbial biobank.</title>
        <authorList>
            <person name="Liu C."/>
        </authorList>
    </citation>
    <scope>NUCLEOTIDE SEQUENCE [LARGE SCALE GENOMIC DNA]</scope>
    <source>
        <strain evidence="1 2">0.1xD8-82</strain>
    </source>
</reference>
<dbReference type="GO" id="GO:0006281">
    <property type="term" value="P:DNA repair"/>
    <property type="evidence" value="ECO:0007669"/>
    <property type="project" value="TreeGrafter"/>
</dbReference>
<dbReference type="GO" id="GO:0005829">
    <property type="term" value="C:cytosol"/>
    <property type="evidence" value="ECO:0007669"/>
    <property type="project" value="TreeGrafter"/>
</dbReference>
<dbReference type="SUPFAM" id="SSF56784">
    <property type="entry name" value="HAD-like"/>
    <property type="match status" value="1"/>
</dbReference>
<dbReference type="Gene3D" id="3.40.50.1000">
    <property type="entry name" value="HAD superfamily/HAD-like"/>
    <property type="match status" value="1"/>
</dbReference>
<sequence>MRSQKYEAVIFDLDGTLLNTLEDLRDSVNYGLAQYGMPQRSLEEIRHFVGNGVQRLIELAVPSGTELQLQEKIFESFRSYYKVHCNDKTRLYPGIEELLAELKRRGFLMAIVSNKLQEGVDALWEQYFKEFLQTAIGAREGIRKKPAPDTVTEALRILNIPGQRAVYVGDSEVDIATARNSEMDCITVTWGFRTRKEQKQAGAAVFVDKPAEIIPLLYL</sequence>
<dbReference type="AlphaFoldDB" id="A0A3A9ANM8"/>
<dbReference type="FunFam" id="3.40.50.1000:FF:000022">
    <property type="entry name" value="Phosphoglycolate phosphatase"/>
    <property type="match status" value="1"/>
</dbReference>
<proteinExistence type="predicted"/>
<dbReference type="InterPro" id="IPR006439">
    <property type="entry name" value="HAD-SF_hydro_IA"/>
</dbReference>
<dbReference type="InterPro" id="IPR023198">
    <property type="entry name" value="PGP-like_dom2"/>
</dbReference>
<dbReference type="PANTHER" id="PTHR43434">
    <property type="entry name" value="PHOSPHOGLYCOLATE PHOSPHATASE"/>
    <property type="match status" value="1"/>
</dbReference>
<dbReference type="SFLD" id="SFLDG01135">
    <property type="entry name" value="C1.5.6:_HAD__Beta-PGM__Phospha"/>
    <property type="match status" value="1"/>
</dbReference>
<evidence type="ECO:0000313" key="2">
    <source>
        <dbReference type="Proteomes" id="UP000280696"/>
    </source>
</evidence>
<accession>A0A3A9ANM8</accession>
<dbReference type="InterPro" id="IPR050155">
    <property type="entry name" value="HAD-like_hydrolase_sf"/>
</dbReference>
<dbReference type="NCBIfam" id="TIGR01549">
    <property type="entry name" value="HAD-SF-IA-v1"/>
    <property type="match status" value="1"/>
</dbReference>
<dbReference type="SFLD" id="SFLDS00003">
    <property type="entry name" value="Haloacid_Dehalogenase"/>
    <property type="match status" value="1"/>
</dbReference>
<dbReference type="PANTHER" id="PTHR43434:SF1">
    <property type="entry name" value="PHOSPHOGLYCOLATE PHOSPHATASE"/>
    <property type="match status" value="1"/>
</dbReference>
<dbReference type="EMBL" id="RAYQ01000004">
    <property type="protein sequence ID" value="RKI92928.1"/>
    <property type="molecule type" value="Genomic_DNA"/>
</dbReference>